<protein>
    <submittedName>
        <fullName evidence="1">Uncharacterized protein</fullName>
    </submittedName>
</protein>
<keyword evidence="2" id="KW-1185">Reference proteome</keyword>
<sequence>MEFISALAAGNQAKLMVQITSDQGITPLTIALAVAAKHTKARFICILHQLQDIEDCKAQLSCYNLKDVVELVHGNPCEVIMGFKNIDFAVIDCKFEDYMRLFKIIDMNPRGSIVVVSNLERRRNGASFGEVIKGRKGVECVTRSIGEGMELTRIGLSYCTLGTTKLIQPQCMEFLSALAAGNQAKVMVQVLSNEGVNPLTIALAVATKYCEGWFICFLDQQEDIENCKAQLSCYDLEDVVEFMHGNPCEVIIKLKKIDFAVIDCKFKDHLRLFQIIDVNPRGSVVVVTNLVRKGNGAGFGEVAREKRGVECVTLSIGEGMELTRIGVTCNHENKRFHVTSEN</sequence>
<dbReference type="PANTHER" id="PTHR33593">
    <property type="entry name" value="DUF1442 FAMILY PROTEIN"/>
    <property type="match status" value="1"/>
</dbReference>
<dbReference type="InterPro" id="IPR009902">
    <property type="entry name" value="DUF1442"/>
</dbReference>
<proteinExistence type="predicted"/>
<dbReference type="PANTHER" id="PTHR33593:SF16">
    <property type="entry name" value="OS08G0110600 PROTEIN"/>
    <property type="match status" value="1"/>
</dbReference>
<dbReference type="Pfam" id="PF07279">
    <property type="entry name" value="DUF1442"/>
    <property type="match status" value="2"/>
</dbReference>
<dbReference type="InterPro" id="IPR029063">
    <property type="entry name" value="SAM-dependent_MTases_sf"/>
</dbReference>
<dbReference type="Proteomes" id="UP001227230">
    <property type="component" value="Chromosome 18"/>
</dbReference>
<organism evidence="1 2">
    <name type="scientific">Vitis vinifera</name>
    <name type="common">Grape</name>
    <dbReference type="NCBI Taxonomy" id="29760"/>
    <lineage>
        <taxon>Eukaryota</taxon>
        <taxon>Viridiplantae</taxon>
        <taxon>Streptophyta</taxon>
        <taxon>Embryophyta</taxon>
        <taxon>Tracheophyta</taxon>
        <taxon>Spermatophyta</taxon>
        <taxon>Magnoliopsida</taxon>
        <taxon>eudicotyledons</taxon>
        <taxon>Gunneridae</taxon>
        <taxon>Pentapetalae</taxon>
        <taxon>rosids</taxon>
        <taxon>Vitales</taxon>
        <taxon>Vitaceae</taxon>
        <taxon>Viteae</taxon>
        <taxon>Vitis</taxon>
    </lineage>
</organism>
<gene>
    <name evidence="1" type="ORF">VitviT2T_028222</name>
</gene>
<accession>A0ABY9DUC2</accession>
<dbReference type="EMBL" id="CP126665">
    <property type="protein sequence ID" value="WKA10659.1"/>
    <property type="molecule type" value="Genomic_DNA"/>
</dbReference>
<evidence type="ECO:0000313" key="2">
    <source>
        <dbReference type="Proteomes" id="UP001227230"/>
    </source>
</evidence>
<reference evidence="1 2" key="1">
    <citation type="journal article" date="2023" name="Hortic Res">
        <title>The complete reference genome for grapevine (Vitis vinifera L.) genetics and breeding.</title>
        <authorList>
            <person name="Shi X."/>
            <person name="Cao S."/>
            <person name="Wang X."/>
            <person name="Huang S."/>
            <person name="Wang Y."/>
            <person name="Liu Z."/>
            <person name="Liu W."/>
            <person name="Leng X."/>
            <person name="Peng Y."/>
            <person name="Wang N."/>
            <person name="Wang Y."/>
            <person name="Ma Z."/>
            <person name="Xu X."/>
            <person name="Zhang F."/>
            <person name="Xue H."/>
            <person name="Zhong H."/>
            <person name="Wang Y."/>
            <person name="Zhang K."/>
            <person name="Velt A."/>
            <person name="Avia K."/>
            <person name="Holtgrawe D."/>
            <person name="Grimplet J."/>
            <person name="Matus J.T."/>
            <person name="Ware D."/>
            <person name="Wu X."/>
            <person name="Wang H."/>
            <person name="Liu C."/>
            <person name="Fang Y."/>
            <person name="Rustenholz C."/>
            <person name="Cheng Z."/>
            <person name="Xiao H."/>
            <person name="Zhou Y."/>
        </authorList>
    </citation>
    <scope>NUCLEOTIDE SEQUENCE [LARGE SCALE GENOMIC DNA]</scope>
    <source>
        <strain evidence="2">cv. Pinot noir / PN40024</strain>
        <tissue evidence="1">Leaf</tissue>
    </source>
</reference>
<dbReference type="SUPFAM" id="SSF53335">
    <property type="entry name" value="S-adenosyl-L-methionine-dependent methyltransferases"/>
    <property type="match status" value="2"/>
</dbReference>
<dbReference type="Gene3D" id="3.40.50.150">
    <property type="entry name" value="Vaccinia Virus protein VP39"/>
    <property type="match status" value="2"/>
</dbReference>
<name>A0ABY9DUC2_VITVI</name>
<evidence type="ECO:0000313" key="1">
    <source>
        <dbReference type="EMBL" id="WKA10659.1"/>
    </source>
</evidence>